<keyword evidence="1" id="KW-0812">Transmembrane</keyword>
<gene>
    <name evidence="2" type="ORF">F6R98_13805</name>
</gene>
<dbReference type="OrthoDB" id="282780at2"/>
<keyword evidence="2" id="KW-0251">Elongation factor</keyword>
<reference evidence="2 3" key="1">
    <citation type="submission" date="2019-09" db="EMBL/GenBank/DDBJ databases">
        <title>Ecophysiology of the spiral-shaped methanotroph Methylospira mobilis as revealed by the complete genome sequence.</title>
        <authorList>
            <person name="Oshkin I.Y."/>
            <person name="Dedysh S.N."/>
            <person name="Miroshnikov K."/>
            <person name="Danilova O.V."/>
            <person name="Hakobyan A."/>
            <person name="Liesack W."/>
        </authorList>
    </citation>
    <scope>NUCLEOTIDE SEQUENCE [LARGE SCALE GENOMIC DNA]</scope>
    <source>
        <strain evidence="2 3">Shm1</strain>
    </source>
</reference>
<evidence type="ECO:0000313" key="3">
    <source>
        <dbReference type="Proteomes" id="UP000325755"/>
    </source>
</evidence>
<sequence length="245" mass="27848">MIPTTSLERLPIHYRVLFTGFLLTIGVGLLMAGAQIMMTHGKADGKPGLSMDDIVYSYYGNRNGSKLQTMLNGQMKPMAPDEVRFELVKWAQDGAPLSDWNAEIKPIIDKYCTSCHHADSSLPDFNVFENVKKVAEIDRGESYTQLTRVSHIHLFGISFIFFFVGWIFALTEFPQKWKWILIATPFAFLILDVLSWWLTKASPVFALLTMLGGIGYSLASTAMIFTSLVQMWLPRGYWPNFWSKE</sequence>
<dbReference type="InParanoid" id="A0A5Q0BKA0"/>
<name>A0A5Q0BKA0_9GAMM</name>
<keyword evidence="1" id="KW-0472">Membrane</keyword>
<evidence type="ECO:0000256" key="1">
    <source>
        <dbReference type="SAM" id="Phobius"/>
    </source>
</evidence>
<keyword evidence="3" id="KW-1185">Reference proteome</keyword>
<proteinExistence type="predicted"/>
<feature type="transmembrane region" description="Helical" evidence="1">
    <location>
        <begin position="152"/>
        <end position="171"/>
    </location>
</feature>
<feature type="transmembrane region" description="Helical" evidence="1">
    <location>
        <begin position="205"/>
        <end position="233"/>
    </location>
</feature>
<feature type="transmembrane region" description="Helical" evidence="1">
    <location>
        <begin position="177"/>
        <end position="198"/>
    </location>
</feature>
<dbReference type="AlphaFoldDB" id="A0A5Q0BKA0"/>
<keyword evidence="1" id="KW-1133">Transmembrane helix</keyword>
<dbReference type="Proteomes" id="UP000325755">
    <property type="component" value="Chromosome"/>
</dbReference>
<dbReference type="KEGG" id="mmob:F6R98_13805"/>
<dbReference type="RefSeq" id="WP_153249547.1">
    <property type="nucleotide sequence ID" value="NZ_CP044205.1"/>
</dbReference>
<evidence type="ECO:0000313" key="2">
    <source>
        <dbReference type="EMBL" id="QFY43562.1"/>
    </source>
</evidence>
<organism evidence="2 3">
    <name type="scientific">Candidatus Methylospira mobilis</name>
    <dbReference type="NCBI Taxonomy" id="1808979"/>
    <lineage>
        <taxon>Bacteria</taxon>
        <taxon>Pseudomonadati</taxon>
        <taxon>Pseudomonadota</taxon>
        <taxon>Gammaproteobacteria</taxon>
        <taxon>Methylococcales</taxon>
        <taxon>Methylococcaceae</taxon>
        <taxon>Candidatus Methylospira</taxon>
    </lineage>
</organism>
<accession>A0A5Q0BKA0</accession>
<dbReference type="EMBL" id="CP044205">
    <property type="protein sequence ID" value="QFY43562.1"/>
    <property type="molecule type" value="Genomic_DNA"/>
</dbReference>
<dbReference type="GO" id="GO:0003746">
    <property type="term" value="F:translation elongation factor activity"/>
    <property type="evidence" value="ECO:0007669"/>
    <property type="project" value="UniProtKB-KW"/>
</dbReference>
<protein>
    <submittedName>
        <fullName evidence="2">Elongation factor-1 alpha</fullName>
    </submittedName>
</protein>
<feature type="transmembrane region" description="Helical" evidence="1">
    <location>
        <begin position="12"/>
        <end position="32"/>
    </location>
</feature>
<keyword evidence="2" id="KW-0648">Protein biosynthesis</keyword>